<evidence type="ECO:0000256" key="1">
    <source>
        <dbReference type="SAM" id="MobiDB-lite"/>
    </source>
</evidence>
<keyword evidence="3" id="KW-1185">Reference proteome</keyword>
<accession>A0A4Y3QY18</accession>
<proteinExistence type="predicted"/>
<feature type="compositionally biased region" description="Low complexity" evidence="1">
    <location>
        <begin position="59"/>
        <end position="68"/>
    </location>
</feature>
<reference evidence="2 3" key="1">
    <citation type="submission" date="2019-06" db="EMBL/GenBank/DDBJ databases">
        <title>Whole genome shotgun sequence of Streptomyces cacaoi subsp. cacaoi NBRC 12748.</title>
        <authorList>
            <person name="Hosoyama A."/>
            <person name="Uohara A."/>
            <person name="Ohji S."/>
            <person name="Ichikawa N."/>
        </authorList>
    </citation>
    <scope>NUCLEOTIDE SEQUENCE [LARGE SCALE GENOMIC DNA]</scope>
    <source>
        <strain evidence="2 3">NBRC 12748</strain>
    </source>
</reference>
<protein>
    <submittedName>
        <fullName evidence="2">Uncharacterized protein</fullName>
    </submittedName>
</protein>
<dbReference type="AlphaFoldDB" id="A0A4Y3QY18"/>
<evidence type="ECO:0000313" key="2">
    <source>
        <dbReference type="EMBL" id="GEB49493.1"/>
    </source>
</evidence>
<feature type="region of interest" description="Disordered" evidence="1">
    <location>
        <begin position="1"/>
        <end position="68"/>
    </location>
</feature>
<sequence>MPRYCPVDERGVPPVAKTRPLRDRRDVTGPVLSARRTDRRHRPRQDPPQLGGGAGAGVRGPAQGAANP</sequence>
<evidence type="ECO:0000313" key="3">
    <source>
        <dbReference type="Proteomes" id="UP000319210"/>
    </source>
</evidence>
<organism evidence="2 3">
    <name type="scientific">Streptomyces cacaoi</name>
    <dbReference type="NCBI Taxonomy" id="1898"/>
    <lineage>
        <taxon>Bacteria</taxon>
        <taxon>Bacillati</taxon>
        <taxon>Actinomycetota</taxon>
        <taxon>Actinomycetes</taxon>
        <taxon>Kitasatosporales</taxon>
        <taxon>Streptomycetaceae</taxon>
        <taxon>Streptomyces</taxon>
    </lineage>
</organism>
<feature type="compositionally biased region" description="Basic and acidic residues" evidence="1">
    <location>
        <begin position="1"/>
        <end position="11"/>
    </location>
</feature>
<gene>
    <name evidence="2" type="ORF">SCA03_20440</name>
</gene>
<dbReference type="Proteomes" id="UP000319210">
    <property type="component" value="Unassembled WGS sequence"/>
</dbReference>
<dbReference type="EMBL" id="BJMM01000007">
    <property type="protein sequence ID" value="GEB49493.1"/>
    <property type="molecule type" value="Genomic_DNA"/>
</dbReference>
<comment type="caution">
    <text evidence="2">The sequence shown here is derived from an EMBL/GenBank/DDBJ whole genome shotgun (WGS) entry which is preliminary data.</text>
</comment>
<name>A0A4Y3QY18_STRCI</name>